<sequence length="212" mass="25063">MADIQETKLKYRRGARFSCRICMFCGIELQQEKCNCDLSNVPDRSNRTDTVKYAFTRIFNPNWIKEKVDFVQQKIEYYNYSLSSEDETSEPEEKYCWKSNEKGYSEKELKNYDDDEFLSDDEIEFEYTYGVFIKLESGTSLPAKWYTTKVSTVDELLLEIHLNVETFMSKTPIEPNDYCIAFKSEKAAEVGTQLVDTQDFKKFQADYQKYKI</sequence>
<proteinExistence type="predicted"/>
<dbReference type="OrthoDB" id="2422508at2759"/>
<reference evidence="1 2" key="1">
    <citation type="submission" date="2018-06" db="EMBL/GenBank/DDBJ databases">
        <title>Comparative genomics reveals the genomic features of Rhizophagus irregularis, R. cerebriforme, R. diaphanum and Gigaspora rosea, and their symbiotic lifestyle signature.</title>
        <authorList>
            <person name="Morin E."/>
            <person name="San Clemente H."/>
            <person name="Chen E.C.H."/>
            <person name="De La Providencia I."/>
            <person name="Hainaut M."/>
            <person name="Kuo A."/>
            <person name="Kohler A."/>
            <person name="Murat C."/>
            <person name="Tang N."/>
            <person name="Roy S."/>
            <person name="Loubradou J."/>
            <person name="Henrissat B."/>
            <person name="Grigoriev I.V."/>
            <person name="Corradi N."/>
            <person name="Roux C."/>
            <person name="Martin F.M."/>
        </authorList>
    </citation>
    <scope>NUCLEOTIDE SEQUENCE [LARGE SCALE GENOMIC DNA]</scope>
    <source>
        <strain evidence="1 2">DAOM 194757</strain>
    </source>
</reference>
<name>A0A397UU57_9GLOM</name>
<comment type="caution">
    <text evidence="1">The sequence shown here is derived from an EMBL/GenBank/DDBJ whole genome shotgun (WGS) entry which is preliminary data.</text>
</comment>
<dbReference type="Proteomes" id="UP000266673">
    <property type="component" value="Unassembled WGS sequence"/>
</dbReference>
<dbReference type="AlphaFoldDB" id="A0A397UU57"/>
<evidence type="ECO:0000313" key="1">
    <source>
        <dbReference type="EMBL" id="RIB11053.1"/>
    </source>
</evidence>
<keyword evidence="2" id="KW-1185">Reference proteome</keyword>
<dbReference type="EMBL" id="QKWP01001177">
    <property type="protein sequence ID" value="RIB11053.1"/>
    <property type="molecule type" value="Genomic_DNA"/>
</dbReference>
<gene>
    <name evidence="1" type="ORF">C2G38_2204425</name>
</gene>
<organism evidence="1 2">
    <name type="scientific">Gigaspora rosea</name>
    <dbReference type="NCBI Taxonomy" id="44941"/>
    <lineage>
        <taxon>Eukaryota</taxon>
        <taxon>Fungi</taxon>
        <taxon>Fungi incertae sedis</taxon>
        <taxon>Mucoromycota</taxon>
        <taxon>Glomeromycotina</taxon>
        <taxon>Glomeromycetes</taxon>
        <taxon>Diversisporales</taxon>
        <taxon>Gigasporaceae</taxon>
        <taxon>Gigaspora</taxon>
    </lineage>
</organism>
<dbReference type="STRING" id="44941.A0A397UU57"/>
<accession>A0A397UU57</accession>
<evidence type="ECO:0000313" key="2">
    <source>
        <dbReference type="Proteomes" id="UP000266673"/>
    </source>
</evidence>
<protein>
    <submittedName>
        <fullName evidence="1">Uncharacterized protein</fullName>
    </submittedName>
</protein>